<evidence type="ECO:0000313" key="2">
    <source>
        <dbReference type="Proteomes" id="UP000199181"/>
    </source>
</evidence>
<organism evidence="1 2">
    <name type="scientific">Stigmatella erecta</name>
    <dbReference type="NCBI Taxonomy" id="83460"/>
    <lineage>
        <taxon>Bacteria</taxon>
        <taxon>Pseudomonadati</taxon>
        <taxon>Myxococcota</taxon>
        <taxon>Myxococcia</taxon>
        <taxon>Myxococcales</taxon>
        <taxon>Cystobacterineae</taxon>
        <taxon>Archangiaceae</taxon>
        <taxon>Stigmatella</taxon>
    </lineage>
</organism>
<dbReference type="Proteomes" id="UP000199181">
    <property type="component" value="Unassembled WGS sequence"/>
</dbReference>
<dbReference type="EMBL" id="FOIJ01000007">
    <property type="protein sequence ID" value="SEU10817.1"/>
    <property type="molecule type" value="Genomic_DNA"/>
</dbReference>
<dbReference type="InterPro" id="IPR051344">
    <property type="entry name" value="Vgb"/>
</dbReference>
<dbReference type="PANTHER" id="PTHR40274">
    <property type="entry name" value="VIRGINIAMYCIN B LYASE"/>
    <property type="match status" value="1"/>
</dbReference>
<dbReference type="AlphaFoldDB" id="A0A1I0JKI2"/>
<dbReference type="Gene3D" id="2.120.10.30">
    <property type="entry name" value="TolB, C-terminal domain"/>
    <property type="match status" value="1"/>
</dbReference>
<gene>
    <name evidence="1" type="ORF">SAMN05443639_107373</name>
</gene>
<protein>
    <recommendedName>
        <fullName evidence="3">SMP-30/Gluconolaconase/LRE-like region-containing protein</fullName>
    </recommendedName>
</protein>
<accession>A0A1I0JKI2</accession>
<keyword evidence="2" id="KW-1185">Reference proteome</keyword>
<dbReference type="PANTHER" id="PTHR40274:SF4">
    <property type="entry name" value="BLL1406 PROTEIN"/>
    <property type="match status" value="1"/>
</dbReference>
<dbReference type="RefSeq" id="WP_245767539.1">
    <property type="nucleotide sequence ID" value="NZ_FOIJ01000007.1"/>
</dbReference>
<proteinExistence type="predicted"/>
<evidence type="ECO:0000313" key="1">
    <source>
        <dbReference type="EMBL" id="SEU10817.1"/>
    </source>
</evidence>
<evidence type="ECO:0008006" key="3">
    <source>
        <dbReference type="Google" id="ProtNLM"/>
    </source>
</evidence>
<dbReference type="SUPFAM" id="SSF63829">
    <property type="entry name" value="Calcium-dependent phosphotriesterase"/>
    <property type="match status" value="1"/>
</dbReference>
<sequence>MVGGHFGDLKKKGITFGGPECTPGYYNNEGIKTTYRQEVVVPGSAFQGVHGLALDGKGHLLASNLLGQSVHSIDLSTGAVTTVEEPPLGGADDVTFGPDGSLYWTGFFTGQLMRRTPEGTTRVIATELPGLNSLAFRRDGRFYVTQVGRGDALWEVAPDGNTPPQLLLSGLGTLNGCTWRMCTPFAG</sequence>
<dbReference type="InterPro" id="IPR011042">
    <property type="entry name" value="6-blade_b-propeller_TolB-like"/>
</dbReference>
<name>A0A1I0JKI2_9BACT</name>
<reference evidence="2" key="1">
    <citation type="submission" date="2016-10" db="EMBL/GenBank/DDBJ databases">
        <authorList>
            <person name="Varghese N."/>
            <person name="Submissions S."/>
        </authorList>
    </citation>
    <scope>NUCLEOTIDE SEQUENCE [LARGE SCALE GENOMIC DNA]</scope>
    <source>
        <strain evidence="2">DSM 16858</strain>
    </source>
</reference>